<keyword evidence="3" id="KW-1185">Reference proteome</keyword>
<dbReference type="GO" id="GO:0004803">
    <property type="term" value="F:transposase activity"/>
    <property type="evidence" value="ECO:0007669"/>
    <property type="project" value="InterPro"/>
</dbReference>
<dbReference type="EMBL" id="JACHXU010000010">
    <property type="protein sequence ID" value="MBB3207401.1"/>
    <property type="molecule type" value="Genomic_DNA"/>
</dbReference>
<protein>
    <submittedName>
        <fullName evidence="2">REP element-mobilizing transposase RayT</fullName>
    </submittedName>
</protein>
<name>A0A7W5DZJ4_9BACT</name>
<dbReference type="AlphaFoldDB" id="A0A7W5DZJ4"/>
<dbReference type="PANTHER" id="PTHR33360:SF2">
    <property type="entry name" value="TRANSPOSASE FOR INSERTION SEQUENCE ELEMENT IS200"/>
    <property type="match status" value="1"/>
</dbReference>
<dbReference type="NCBIfam" id="NF033573">
    <property type="entry name" value="transpos_IS200"/>
    <property type="match status" value="1"/>
</dbReference>
<evidence type="ECO:0000259" key="1">
    <source>
        <dbReference type="SMART" id="SM01321"/>
    </source>
</evidence>
<feature type="domain" description="Transposase IS200-like" evidence="1">
    <location>
        <begin position="4"/>
        <end position="117"/>
    </location>
</feature>
<dbReference type="RefSeq" id="WP_184305742.1">
    <property type="nucleotide sequence ID" value="NZ_JACHXU010000010.1"/>
</dbReference>
<dbReference type="GO" id="GO:0003677">
    <property type="term" value="F:DNA binding"/>
    <property type="evidence" value="ECO:0007669"/>
    <property type="project" value="InterPro"/>
</dbReference>
<dbReference type="PANTHER" id="PTHR33360">
    <property type="entry name" value="TRANSPOSASE FOR INSERTION SEQUENCE ELEMENT IS200"/>
    <property type="match status" value="1"/>
</dbReference>
<evidence type="ECO:0000313" key="3">
    <source>
        <dbReference type="Proteomes" id="UP000536179"/>
    </source>
</evidence>
<evidence type="ECO:0000313" key="2">
    <source>
        <dbReference type="EMBL" id="MBB3207401.1"/>
    </source>
</evidence>
<dbReference type="SUPFAM" id="SSF143422">
    <property type="entry name" value="Transposase IS200-like"/>
    <property type="match status" value="1"/>
</dbReference>
<dbReference type="SMART" id="SM01321">
    <property type="entry name" value="Y1_Tnp"/>
    <property type="match status" value="1"/>
</dbReference>
<dbReference type="Pfam" id="PF01797">
    <property type="entry name" value="Y1_Tnp"/>
    <property type="match status" value="1"/>
</dbReference>
<accession>A0A7W5DZJ4</accession>
<gene>
    <name evidence="2" type="ORF">FHS27_003222</name>
</gene>
<organism evidence="2 3">
    <name type="scientific">Aporhodopirellula rubra</name>
    <dbReference type="NCBI Taxonomy" id="980271"/>
    <lineage>
        <taxon>Bacteria</taxon>
        <taxon>Pseudomonadati</taxon>
        <taxon>Planctomycetota</taxon>
        <taxon>Planctomycetia</taxon>
        <taxon>Pirellulales</taxon>
        <taxon>Pirellulaceae</taxon>
        <taxon>Aporhodopirellula</taxon>
    </lineage>
</organism>
<dbReference type="InterPro" id="IPR002686">
    <property type="entry name" value="Transposase_17"/>
</dbReference>
<dbReference type="Proteomes" id="UP000536179">
    <property type="component" value="Unassembled WGS sequence"/>
</dbReference>
<sequence>MSTFHSINLHVTFSTKYRKPYIRDEWIERLHGYLGGTVNQFGAKPIKIGGVADHVHLLLGVKPVHQLSELMRELKKSSSKWVHESIGCKAFEWQEGYAGFSVSPPACSSVSAYIANQKEHHRKRSFQDELVSMLENANIECDPKYLR</sequence>
<proteinExistence type="predicted"/>
<dbReference type="InterPro" id="IPR036515">
    <property type="entry name" value="Transposase_17_sf"/>
</dbReference>
<reference evidence="2 3" key="1">
    <citation type="submission" date="2020-08" db="EMBL/GenBank/DDBJ databases">
        <title>Genomic Encyclopedia of Type Strains, Phase III (KMG-III): the genomes of soil and plant-associated and newly described type strains.</title>
        <authorList>
            <person name="Whitman W."/>
        </authorList>
    </citation>
    <scope>NUCLEOTIDE SEQUENCE [LARGE SCALE GENOMIC DNA]</scope>
    <source>
        <strain evidence="2 3">CECT 8075</strain>
    </source>
</reference>
<comment type="caution">
    <text evidence="2">The sequence shown here is derived from an EMBL/GenBank/DDBJ whole genome shotgun (WGS) entry which is preliminary data.</text>
</comment>
<dbReference type="Gene3D" id="3.30.70.1290">
    <property type="entry name" value="Transposase IS200-like"/>
    <property type="match status" value="1"/>
</dbReference>
<dbReference type="GO" id="GO:0006313">
    <property type="term" value="P:DNA transposition"/>
    <property type="evidence" value="ECO:0007669"/>
    <property type="project" value="InterPro"/>
</dbReference>